<comment type="caution">
    <text evidence="1">The sequence shown here is derived from an EMBL/GenBank/DDBJ whole genome shotgun (WGS) entry which is preliminary data.</text>
</comment>
<dbReference type="EMBL" id="JAOL01000072">
    <property type="protein sequence ID" value="EUA92757.1"/>
    <property type="molecule type" value="Genomic_DNA"/>
</dbReference>
<protein>
    <submittedName>
        <fullName evidence="1">Transcriptional regulator domain protein</fullName>
    </submittedName>
</protein>
<sequence length="38" mass="4820">MYGRPQRRLLRYWKRATRMRCLLTLATIYRRLVVFVVY</sequence>
<name>A0ABN0R6T4_MYCUL</name>
<organism evidence="1 2">
    <name type="scientific">Mycobacterium ulcerans str. Harvey</name>
    <dbReference type="NCBI Taxonomy" id="1299332"/>
    <lineage>
        <taxon>Bacteria</taxon>
        <taxon>Bacillati</taxon>
        <taxon>Actinomycetota</taxon>
        <taxon>Actinomycetes</taxon>
        <taxon>Mycobacteriales</taxon>
        <taxon>Mycobacteriaceae</taxon>
        <taxon>Mycobacterium</taxon>
        <taxon>Mycobacterium ulcerans group</taxon>
    </lineage>
</organism>
<keyword evidence="2" id="KW-1185">Reference proteome</keyword>
<accession>A0ABN0R6T4</accession>
<evidence type="ECO:0000313" key="1">
    <source>
        <dbReference type="EMBL" id="EUA92757.1"/>
    </source>
</evidence>
<proteinExistence type="predicted"/>
<evidence type="ECO:0000313" key="2">
    <source>
        <dbReference type="Proteomes" id="UP000020681"/>
    </source>
</evidence>
<reference evidence="1 2" key="1">
    <citation type="submission" date="2014-01" db="EMBL/GenBank/DDBJ databases">
        <authorList>
            <person name="Dobos K."/>
            <person name="Lenaerts A."/>
            <person name="Ordway D."/>
            <person name="DeGroote M.A."/>
            <person name="Parker T."/>
            <person name="Sizemore C."/>
            <person name="Tallon L.J."/>
            <person name="Sadzewicz L.K."/>
            <person name="Sengamalay N."/>
            <person name="Fraser C.M."/>
            <person name="Hine E."/>
            <person name="Shefchek K.A."/>
            <person name="Das S.P."/>
            <person name="Tettelin H."/>
        </authorList>
    </citation>
    <scope>NUCLEOTIDE SEQUENCE [LARGE SCALE GENOMIC DNA]</scope>
    <source>
        <strain evidence="1 2">Harvey</strain>
    </source>
</reference>
<gene>
    <name evidence="1" type="primary">glnR</name>
    <name evidence="1" type="ORF">I551_0750</name>
</gene>
<dbReference type="Proteomes" id="UP000020681">
    <property type="component" value="Unassembled WGS sequence"/>
</dbReference>